<evidence type="ECO:0000313" key="2">
    <source>
        <dbReference type="Proteomes" id="UP000650424"/>
    </source>
</evidence>
<organism evidence="1 2">
    <name type="scientific">Undibacterium hunanense</name>
    <dbReference type="NCBI Taxonomy" id="2762292"/>
    <lineage>
        <taxon>Bacteria</taxon>
        <taxon>Pseudomonadati</taxon>
        <taxon>Pseudomonadota</taxon>
        <taxon>Betaproteobacteria</taxon>
        <taxon>Burkholderiales</taxon>
        <taxon>Oxalobacteraceae</taxon>
        <taxon>Undibacterium</taxon>
    </lineage>
</organism>
<protein>
    <submittedName>
        <fullName evidence="1">Cysteine-rich CWC family protein</fullName>
    </submittedName>
</protein>
<proteinExistence type="predicted"/>
<dbReference type="Pfam" id="PF14375">
    <property type="entry name" value="Cys_rich_CWC"/>
    <property type="match status" value="1"/>
</dbReference>
<sequence>MSICPRCQTAFTCAMADQTGQACWCTALPPIALSSLPDGKLKVDASCFCAQCLPQWKAEREALSDRTNNADPAIQLP</sequence>
<gene>
    <name evidence="1" type="ORF">H8L32_14300</name>
</gene>
<dbReference type="Proteomes" id="UP000650424">
    <property type="component" value="Unassembled WGS sequence"/>
</dbReference>
<comment type="caution">
    <text evidence="1">The sequence shown here is derived from an EMBL/GenBank/DDBJ whole genome shotgun (WGS) entry which is preliminary data.</text>
</comment>
<accession>A0ABR6ZRY9</accession>
<dbReference type="RefSeq" id="WP_186947901.1">
    <property type="nucleotide sequence ID" value="NZ_JACOGF010000006.1"/>
</dbReference>
<dbReference type="InterPro" id="IPR032720">
    <property type="entry name" value="Cys_rich_CWC"/>
</dbReference>
<evidence type="ECO:0000313" key="1">
    <source>
        <dbReference type="EMBL" id="MBC3918661.1"/>
    </source>
</evidence>
<dbReference type="EMBL" id="JACOGF010000006">
    <property type="protein sequence ID" value="MBC3918661.1"/>
    <property type="molecule type" value="Genomic_DNA"/>
</dbReference>
<keyword evidence="2" id="KW-1185">Reference proteome</keyword>
<name>A0ABR6ZRY9_9BURK</name>
<reference evidence="1 2" key="1">
    <citation type="submission" date="2020-08" db="EMBL/GenBank/DDBJ databases">
        <title>Novel species isolated from subtropical streams in China.</title>
        <authorList>
            <person name="Lu H."/>
        </authorList>
    </citation>
    <scope>NUCLEOTIDE SEQUENCE [LARGE SCALE GENOMIC DNA]</scope>
    <source>
        <strain evidence="1 2">CY18W</strain>
    </source>
</reference>